<keyword evidence="1" id="KW-1133">Transmembrane helix</keyword>
<dbReference type="Proteomes" id="UP000751190">
    <property type="component" value="Unassembled WGS sequence"/>
</dbReference>
<dbReference type="EMBL" id="JAGTXO010000003">
    <property type="protein sequence ID" value="KAG8469092.1"/>
    <property type="molecule type" value="Genomic_DNA"/>
</dbReference>
<keyword evidence="1" id="KW-0812">Transmembrane</keyword>
<dbReference type="AlphaFoldDB" id="A0A8J5XV24"/>
<accession>A0A8J5XV24</accession>
<evidence type="ECO:0000313" key="2">
    <source>
        <dbReference type="EMBL" id="KAG8469092.1"/>
    </source>
</evidence>
<keyword evidence="1" id="KW-0472">Membrane</keyword>
<evidence type="ECO:0000313" key="3">
    <source>
        <dbReference type="Proteomes" id="UP000751190"/>
    </source>
</evidence>
<feature type="transmembrane region" description="Helical" evidence="1">
    <location>
        <begin position="165"/>
        <end position="185"/>
    </location>
</feature>
<feature type="transmembrane region" description="Helical" evidence="1">
    <location>
        <begin position="100"/>
        <end position="122"/>
    </location>
</feature>
<reference evidence="2" key="1">
    <citation type="submission" date="2021-05" db="EMBL/GenBank/DDBJ databases">
        <title>The genome of the haptophyte Pavlova lutheri (Diacronema luteri, Pavlovales) - a model for lipid biosynthesis in eukaryotic algae.</title>
        <authorList>
            <person name="Hulatt C.J."/>
            <person name="Posewitz M.C."/>
        </authorList>
    </citation>
    <scope>NUCLEOTIDE SEQUENCE</scope>
    <source>
        <strain evidence="2">NIVA-4/92</strain>
    </source>
</reference>
<organism evidence="2 3">
    <name type="scientific">Diacronema lutheri</name>
    <name type="common">Unicellular marine alga</name>
    <name type="synonym">Monochrysis lutheri</name>
    <dbReference type="NCBI Taxonomy" id="2081491"/>
    <lineage>
        <taxon>Eukaryota</taxon>
        <taxon>Haptista</taxon>
        <taxon>Haptophyta</taxon>
        <taxon>Pavlovophyceae</taxon>
        <taxon>Pavlovales</taxon>
        <taxon>Pavlovaceae</taxon>
        <taxon>Diacronema</taxon>
    </lineage>
</organism>
<name>A0A8J5XV24_DIALT</name>
<comment type="caution">
    <text evidence="2">The sequence shown here is derived from an EMBL/GenBank/DDBJ whole genome shotgun (WGS) entry which is preliminary data.</text>
</comment>
<sequence length="189" mass="20840">MGYALFSRKKNCHARWGPDLRREVLYMASCGSFGMYGLWAMSNADGLLEWLRGATGAWAYFSAYTYGTHGTACILQSVLSFLSDVVYIDARSIVHPLDRILAIILTGVGMYLEGCIILFAPLSLGQRLLMSAVVTCGLLCHLRAKHGIVTRDYARYVHNHTIWHVAMVGSMVVPMHAVTFATTGFEANA</sequence>
<feature type="transmembrane region" description="Helical" evidence="1">
    <location>
        <begin position="61"/>
        <end position="88"/>
    </location>
</feature>
<protein>
    <submittedName>
        <fullName evidence="2">Uncharacterized protein</fullName>
    </submittedName>
</protein>
<evidence type="ECO:0000256" key="1">
    <source>
        <dbReference type="SAM" id="Phobius"/>
    </source>
</evidence>
<keyword evidence="3" id="KW-1185">Reference proteome</keyword>
<gene>
    <name evidence="2" type="ORF">KFE25_007610</name>
</gene>
<proteinExistence type="predicted"/>
<feature type="transmembrane region" description="Helical" evidence="1">
    <location>
        <begin position="24"/>
        <end position="41"/>
    </location>
</feature>